<evidence type="ECO:0000313" key="1">
    <source>
        <dbReference type="EMBL" id="JAH57169.1"/>
    </source>
</evidence>
<reference evidence="1" key="1">
    <citation type="submission" date="2014-11" db="EMBL/GenBank/DDBJ databases">
        <authorList>
            <person name="Amaro Gonzalez C."/>
        </authorList>
    </citation>
    <scope>NUCLEOTIDE SEQUENCE</scope>
</reference>
<reference evidence="1" key="2">
    <citation type="journal article" date="2015" name="Fish Shellfish Immunol.">
        <title>Early steps in the European eel (Anguilla anguilla)-Vibrio vulnificus interaction in the gills: Role of the RtxA13 toxin.</title>
        <authorList>
            <person name="Callol A."/>
            <person name="Pajuelo D."/>
            <person name="Ebbesson L."/>
            <person name="Teles M."/>
            <person name="MacKenzie S."/>
            <person name="Amaro C."/>
        </authorList>
    </citation>
    <scope>NUCLEOTIDE SEQUENCE</scope>
</reference>
<accession>A0A0E9TTZ2</accession>
<proteinExistence type="predicted"/>
<name>A0A0E9TTZ2_ANGAN</name>
<dbReference type="AlphaFoldDB" id="A0A0E9TTZ2"/>
<organism evidence="1">
    <name type="scientific">Anguilla anguilla</name>
    <name type="common">European freshwater eel</name>
    <name type="synonym">Muraena anguilla</name>
    <dbReference type="NCBI Taxonomy" id="7936"/>
    <lineage>
        <taxon>Eukaryota</taxon>
        <taxon>Metazoa</taxon>
        <taxon>Chordata</taxon>
        <taxon>Craniata</taxon>
        <taxon>Vertebrata</taxon>
        <taxon>Euteleostomi</taxon>
        <taxon>Actinopterygii</taxon>
        <taxon>Neopterygii</taxon>
        <taxon>Teleostei</taxon>
        <taxon>Anguilliformes</taxon>
        <taxon>Anguillidae</taxon>
        <taxon>Anguilla</taxon>
    </lineage>
</organism>
<dbReference type="EMBL" id="GBXM01051408">
    <property type="protein sequence ID" value="JAH57169.1"/>
    <property type="molecule type" value="Transcribed_RNA"/>
</dbReference>
<sequence length="39" mass="4268">MDVETFTVCHGNGMAPEVTLQTFTACSLTLLWSSTRLCC</sequence>
<protein>
    <submittedName>
        <fullName evidence="1">Uncharacterized protein</fullName>
    </submittedName>
</protein>